<dbReference type="InterPro" id="IPR000086">
    <property type="entry name" value="NUDIX_hydrolase_dom"/>
</dbReference>
<dbReference type="Proteomes" id="UP000236416">
    <property type="component" value="Unassembled WGS sequence"/>
</dbReference>
<evidence type="ECO:0000256" key="1">
    <source>
        <dbReference type="ARBA" id="ARBA00001946"/>
    </source>
</evidence>
<comment type="cofactor">
    <cofactor evidence="1">
        <name>Mg(2+)</name>
        <dbReference type="ChEBI" id="CHEBI:18420"/>
    </cofactor>
</comment>
<accession>A0A2K4MPG7</accession>
<dbReference type="PROSITE" id="PS00893">
    <property type="entry name" value="NUDIX_BOX"/>
    <property type="match status" value="1"/>
</dbReference>
<dbReference type="Gene3D" id="3.90.79.10">
    <property type="entry name" value="Nucleoside Triphosphate Pyrophosphohydrolase"/>
    <property type="match status" value="1"/>
</dbReference>
<evidence type="ECO:0000259" key="3">
    <source>
        <dbReference type="PROSITE" id="PS51462"/>
    </source>
</evidence>
<gene>
    <name evidence="4" type="ORF">C2134_09060</name>
</gene>
<evidence type="ECO:0000313" key="4">
    <source>
        <dbReference type="EMBL" id="POA98996.1"/>
    </source>
</evidence>
<feature type="domain" description="Nudix hydrolase" evidence="3">
    <location>
        <begin position="33"/>
        <end position="174"/>
    </location>
</feature>
<dbReference type="InterPro" id="IPR020084">
    <property type="entry name" value="NUDIX_hydrolase_CS"/>
</dbReference>
<proteinExistence type="predicted"/>
<comment type="caution">
    <text evidence="4">The sequence shown here is derived from an EMBL/GenBank/DDBJ whole genome shotgun (WGS) entry which is preliminary data.</text>
</comment>
<organism evidence="4 5">
    <name type="scientific">Chromobacterium sinusclupearum</name>
    <dbReference type="NCBI Taxonomy" id="2077146"/>
    <lineage>
        <taxon>Bacteria</taxon>
        <taxon>Pseudomonadati</taxon>
        <taxon>Pseudomonadota</taxon>
        <taxon>Betaproteobacteria</taxon>
        <taxon>Neisseriales</taxon>
        <taxon>Chromobacteriaceae</taxon>
        <taxon>Chromobacterium</taxon>
    </lineage>
</organism>
<dbReference type="PANTHER" id="PTHR43046">
    <property type="entry name" value="GDP-MANNOSE MANNOSYL HYDROLASE"/>
    <property type="match status" value="1"/>
</dbReference>
<evidence type="ECO:0000313" key="5">
    <source>
        <dbReference type="Proteomes" id="UP000236416"/>
    </source>
</evidence>
<dbReference type="SUPFAM" id="SSF55811">
    <property type="entry name" value="Nudix"/>
    <property type="match status" value="1"/>
</dbReference>
<keyword evidence="5" id="KW-1185">Reference proteome</keyword>
<dbReference type="AlphaFoldDB" id="A0A2K4MPG7"/>
<dbReference type="CDD" id="cd04688">
    <property type="entry name" value="NUDIX_Hydrolase"/>
    <property type="match status" value="1"/>
</dbReference>
<sequence>MIPALVHDGRKRYAARPPKMPRRYRMISVDIAGTRFNLRAAAIIEHEGKVLLHRLICDDFWTLPGGRVEPDEEAPKTVEREMLEELGETMHCGEMVMLIENFFTTGGKRNHELGLYFQTYLAADSALPNRAAPFLIEDGGSRLEFDWFSREQLSKLRILPLPMKDMLISEDRCLRHVVNRE</sequence>
<dbReference type="InterPro" id="IPR015797">
    <property type="entry name" value="NUDIX_hydrolase-like_dom_sf"/>
</dbReference>
<dbReference type="PROSITE" id="PS51462">
    <property type="entry name" value="NUDIX"/>
    <property type="match status" value="1"/>
</dbReference>
<name>A0A2K4MPG7_9NEIS</name>
<dbReference type="Pfam" id="PF00293">
    <property type="entry name" value="NUDIX"/>
    <property type="match status" value="1"/>
</dbReference>
<protein>
    <submittedName>
        <fullName evidence="4">NUDIX hydrolase</fullName>
    </submittedName>
</protein>
<keyword evidence="2 4" id="KW-0378">Hydrolase</keyword>
<dbReference type="EMBL" id="PPTF01000030">
    <property type="protein sequence ID" value="POA98996.1"/>
    <property type="molecule type" value="Genomic_DNA"/>
</dbReference>
<reference evidence="4 5" key="1">
    <citation type="submission" date="2018-01" db="EMBL/GenBank/DDBJ databases">
        <title>Genomic Sequence of Chromobacterium MWU13-2610 from wild cranberry bogs within the Cape Cod National Seashore.</title>
        <authorList>
            <person name="O'Hara-Hanley K."/>
            <person name="Soby S."/>
            <person name="Harrison A."/>
        </authorList>
    </citation>
    <scope>NUCLEOTIDE SEQUENCE [LARGE SCALE GENOMIC DNA]</scope>
    <source>
        <strain evidence="4 5">MWU13-2610</strain>
    </source>
</reference>
<evidence type="ECO:0000256" key="2">
    <source>
        <dbReference type="ARBA" id="ARBA00022801"/>
    </source>
</evidence>
<dbReference type="GO" id="GO:0016787">
    <property type="term" value="F:hydrolase activity"/>
    <property type="evidence" value="ECO:0007669"/>
    <property type="project" value="UniProtKB-KW"/>
</dbReference>
<dbReference type="PANTHER" id="PTHR43046:SF14">
    <property type="entry name" value="MUTT_NUDIX FAMILY PROTEIN"/>
    <property type="match status" value="1"/>
</dbReference>